<feature type="active site" description="Proton acceptor" evidence="12">
    <location>
        <position position="269"/>
    </location>
</feature>
<comment type="caution">
    <text evidence="15">The sequence shown here is derived from an EMBL/GenBank/DDBJ whole genome shotgun (WGS) entry which is preliminary data.</text>
</comment>
<comment type="caution">
    <text evidence="12">Lacks conserved residue(s) required for the propagation of feature annotation.</text>
</comment>
<gene>
    <name evidence="12" type="primary">rbsK</name>
    <name evidence="15" type="ORF">ABEU20_004349</name>
</gene>
<evidence type="ECO:0000256" key="12">
    <source>
        <dbReference type="HAMAP-Rule" id="MF_01987"/>
    </source>
</evidence>
<feature type="binding site" evidence="12">
    <location>
        <position position="263"/>
    </location>
    <ligand>
        <name>K(+)</name>
        <dbReference type="ChEBI" id="CHEBI:29103"/>
    </ligand>
</feature>
<feature type="binding site" evidence="12">
    <location>
        <position position="304"/>
    </location>
    <ligand>
        <name>K(+)</name>
        <dbReference type="ChEBI" id="CHEBI:29103"/>
    </ligand>
</feature>
<dbReference type="InterPro" id="IPR002139">
    <property type="entry name" value="Ribo/fructo_kinase"/>
</dbReference>
<dbReference type="EMBL" id="JBDLNV010000007">
    <property type="protein sequence ID" value="MFM1725726.1"/>
    <property type="molecule type" value="Genomic_DNA"/>
</dbReference>
<keyword evidence="9 12" id="KW-0460">Magnesium</keyword>
<evidence type="ECO:0000256" key="2">
    <source>
        <dbReference type="ARBA" id="ARBA00012035"/>
    </source>
</evidence>
<evidence type="ECO:0000313" key="16">
    <source>
        <dbReference type="Proteomes" id="UP001629745"/>
    </source>
</evidence>
<feature type="binding site" evidence="12">
    <location>
        <position position="265"/>
    </location>
    <ligand>
        <name>K(+)</name>
        <dbReference type="ChEBI" id="CHEBI:29103"/>
    </ligand>
</feature>
<feature type="domain" description="Carbohydrate kinase PfkB" evidence="14">
    <location>
        <begin position="23"/>
        <end position="311"/>
    </location>
</feature>
<dbReference type="PROSITE" id="PS00584">
    <property type="entry name" value="PFKB_KINASES_2"/>
    <property type="match status" value="1"/>
</dbReference>
<feature type="binding site" evidence="12">
    <location>
        <begin position="31"/>
        <end position="33"/>
    </location>
    <ligand>
        <name>substrate</name>
    </ligand>
</feature>
<evidence type="ECO:0000256" key="8">
    <source>
        <dbReference type="ARBA" id="ARBA00022840"/>
    </source>
</evidence>
<dbReference type="InterPro" id="IPR011877">
    <property type="entry name" value="Ribokinase"/>
</dbReference>
<protein>
    <recommendedName>
        <fullName evidence="3 12">Ribokinase</fullName>
        <shortName evidence="12">RK</shortName>
        <ecNumber evidence="2 12">2.7.1.15</ecNumber>
    </recommendedName>
</protein>
<evidence type="ECO:0000256" key="6">
    <source>
        <dbReference type="ARBA" id="ARBA00022741"/>
    </source>
</evidence>
<dbReference type="InterPro" id="IPR029056">
    <property type="entry name" value="Ribokinase-like"/>
</dbReference>
<dbReference type="Gene3D" id="3.40.1190.20">
    <property type="match status" value="1"/>
</dbReference>
<keyword evidence="10 12" id="KW-0630">Potassium</keyword>
<dbReference type="InterPro" id="IPR002173">
    <property type="entry name" value="Carboh/pur_kinase_PfkB_CS"/>
</dbReference>
<feature type="binding site" evidence="12">
    <location>
        <position position="302"/>
    </location>
    <ligand>
        <name>K(+)</name>
        <dbReference type="ChEBI" id="CHEBI:29103"/>
    </ligand>
</feature>
<dbReference type="SUPFAM" id="SSF53613">
    <property type="entry name" value="Ribokinase-like"/>
    <property type="match status" value="1"/>
</dbReference>
<evidence type="ECO:0000256" key="3">
    <source>
        <dbReference type="ARBA" id="ARBA00016943"/>
    </source>
</evidence>
<evidence type="ECO:0000256" key="11">
    <source>
        <dbReference type="ARBA" id="ARBA00023277"/>
    </source>
</evidence>
<dbReference type="Pfam" id="PF00294">
    <property type="entry name" value="PfkB"/>
    <property type="match status" value="1"/>
</dbReference>
<feature type="binding site" evidence="12">
    <location>
        <begin position="236"/>
        <end position="241"/>
    </location>
    <ligand>
        <name>ATP</name>
        <dbReference type="ChEBI" id="CHEBI:30616"/>
    </ligand>
</feature>
<accession>A0ABW9FM44</accession>
<keyword evidence="7 12" id="KW-0418">Kinase</keyword>
<keyword evidence="12" id="KW-0963">Cytoplasm</keyword>
<dbReference type="PANTHER" id="PTHR10584:SF166">
    <property type="entry name" value="RIBOKINASE"/>
    <property type="match status" value="1"/>
</dbReference>
<comment type="activity regulation">
    <text evidence="12">Activated by a monovalent cation that binds near, but not in, the active site. The most likely occupant of the site in vivo is potassium. Ion binding induces a conformational change that may alter substrate affinity.</text>
</comment>
<evidence type="ECO:0000256" key="4">
    <source>
        <dbReference type="ARBA" id="ARBA00022679"/>
    </source>
</evidence>
<organism evidence="15 16">
    <name type="scientific">Rhodococcus parequi</name>
    <dbReference type="NCBI Taxonomy" id="3137122"/>
    <lineage>
        <taxon>Bacteria</taxon>
        <taxon>Bacillati</taxon>
        <taxon>Actinomycetota</taxon>
        <taxon>Actinomycetes</taxon>
        <taxon>Mycobacteriales</taxon>
        <taxon>Nocardiaceae</taxon>
        <taxon>Rhodococcus</taxon>
    </lineage>
</organism>
<feature type="binding site" evidence="12">
    <location>
        <position position="299"/>
    </location>
    <ligand>
        <name>K(+)</name>
        <dbReference type="ChEBI" id="CHEBI:29103"/>
    </ligand>
</feature>
<feature type="binding site" evidence="12">
    <location>
        <begin position="59"/>
        <end position="63"/>
    </location>
    <ligand>
        <name>substrate</name>
    </ligand>
</feature>
<comment type="catalytic activity">
    <reaction evidence="12">
        <text>D-ribose + ATP = D-ribose 5-phosphate + ADP + H(+)</text>
        <dbReference type="Rhea" id="RHEA:13697"/>
        <dbReference type="ChEBI" id="CHEBI:15378"/>
        <dbReference type="ChEBI" id="CHEBI:30616"/>
        <dbReference type="ChEBI" id="CHEBI:47013"/>
        <dbReference type="ChEBI" id="CHEBI:78346"/>
        <dbReference type="ChEBI" id="CHEBI:456216"/>
        <dbReference type="EC" id="2.7.1.15"/>
    </reaction>
</comment>
<dbReference type="InterPro" id="IPR011611">
    <property type="entry name" value="PfkB_dom"/>
</dbReference>
<comment type="subunit">
    <text evidence="12">Homodimer.</text>
</comment>
<evidence type="ECO:0000256" key="9">
    <source>
        <dbReference type="ARBA" id="ARBA00022842"/>
    </source>
</evidence>
<evidence type="ECO:0000256" key="5">
    <source>
        <dbReference type="ARBA" id="ARBA00022723"/>
    </source>
</evidence>
<reference evidence="15 16" key="1">
    <citation type="submission" date="2023-11" db="EMBL/GenBank/DDBJ databases">
        <authorList>
            <person name="Val-Calvo J."/>
            <person name="Scortti M."/>
            <person name="Vazquez-Boland J."/>
        </authorList>
    </citation>
    <scope>NUCLEOTIDE SEQUENCE [LARGE SCALE GENOMIC DNA]</scope>
    <source>
        <strain evidence="15 16">PAM 2766</strain>
    </source>
</reference>
<comment type="pathway">
    <text evidence="12">Carbohydrate metabolism; D-ribose degradation; D-ribose 5-phosphate from beta-D-ribopyranose: step 2/2.</text>
</comment>
<evidence type="ECO:0000256" key="7">
    <source>
        <dbReference type="ARBA" id="ARBA00022777"/>
    </source>
</evidence>
<dbReference type="GO" id="GO:0004747">
    <property type="term" value="F:ribokinase activity"/>
    <property type="evidence" value="ECO:0007669"/>
    <property type="project" value="UniProtKB-EC"/>
</dbReference>
<comment type="cofactor">
    <cofactor evidence="12">
        <name>Mg(2+)</name>
        <dbReference type="ChEBI" id="CHEBI:18420"/>
    </cofactor>
    <text evidence="12">Requires a divalent cation, most likely magnesium in vivo, as an electrophilic catalyst to aid phosphoryl group transfer. It is the chelate of the metal and the nucleotide that is the actual substrate.</text>
</comment>
<sequence length="324" mass="32152">MSQTRQSQRPHVPDRASPEASPEVVVVGSVNVDTVVRVPRLPAPGETVLGTGATEHVGGKGANQAVAAARLGRRVAFVGAVGDDADGGTVREALAAEGIDLVGLGKRPGARTGAAVVQVDTSGENCITVLAGANGDLDAAAVRTVADDLRRALVTVVQLEIPDDAVAAAIALAGGTVVLNPSPARPVAAGVLDRVDVLIVNRSELALLAGETEPETAGQAAELAGRLSGPAAVVVTLGADGAVLVRAGAVTEVPAVAVERVTDPTGAGDTFAGALADALVRGESLEDAVRWAAEAAAIAVTGSGAQSAMPSREQVLAARQASRS</sequence>
<evidence type="ECO:0000256" key="1">
    <source>
        <dbReference type="ARBA" id="ARBA00005380"/>
    </source>
</evidence>
<feature type="binding site" evidence="12">
    <location>
        <position position="269"/>
    </location>
    <ligand>
        <name>substrate</name>
    </ligand>
</feature>
<dbReference type="RefSeq" id="WP_420166189.1">
    <property type="nucleotide sequence ID" value="NZ_JBDLNV010000007.1"/>
</dbReference>
<evidence type="ECO:0000256" key="10">
    <source>
        <dbReference type="ARBA" id="ARBA00022958"/>
    </source>
</evidence>
<comment type="function">
    <text evidence="12">Catalyzes the phosphorylation of ribose at O-5 in a reaction requiring ATP and magnesium. The resulting D-ribose-5-phosphate can then be used either for sythesis of nucleotides, histidine, and tryptophan, or as a component of the pentose phosphate pathway.</text>
</comment>
<feature type="binding site" evidence="12">
    <location>
        <position position="160"/>
    </location>
    <ligand>
        <name>substrate</name>
    </ligand>
</feature>
<keyword evidence="4 12" id="KW-0808">Transferase</keyword>
<feature type="binding site" evidence="12">
    <location>
        <begin position="268"/>
        <end position="269"/>
    </location>
    <ligand>
        <name>ATP</name>
        <dbReference type="ChEBI" id="CHEBI:30616"/>
    </ligand>
</feature>
<name>A0ABW9FM44_9NOCA</name>
<feature type="region of interest" description="Disordered" evidence="13">
    <location>
        <begin position="1"/>
        <end position="23"/>
    </location>
</feature>
<evidence type="ECO:0000313" key="15">
    <source>
        <dbReference type="EMBL" id="MFM1725726.1"/>
    </source>
</evidence>
<feature type="binding site" evidence="12">
    <location>
        <position position="201"/>
    </location>
    <ligand>
        <name>ATP</name>
        <dbReference type="ChEBI" id="CHEBI:30616"/>
    </ligand>
</feature>
<comment type="similarity">
    <text evidence="1">Belongs to the carbohydrate kinase pfkB family.</text>
</comment>
<dbReference type="PANTHER" id="PTHR10584">
    <property type="entry name" value="SUGAR KINASE"/>
    <property type="match status" value="1"/>
</dbReference>
<keyword evidence="16" id="KW-1185">Reference proteome</keyword>
<dbReference type="EC" id="2.7.1.15" evidence="2 12"/>
<keyword evidence="11 12" id="KW-0119">Carbohydrate metabolism</keyword>
<evidence type="ECO:0000256" key="13">
    <source>
        <dbReference type="SAM" id="MobiDB-lite"/>
    </source>
</evidence>
<keyword evidence="6 12" id="KW-0547">Nucleotide-binding</keyword>
<dbReference type="HAMAP" id="MF_01987">
    <property type="entry name" value="Ribokinase"/>
    <property type="match status" value="1"/>
</dbReference>
<evidence type="ECO:0000259" key="14">
    <source>
        <dbReference type="Pfam" id="PF00294"/>
    </source>
</evidence>
<comment type="similarity">
    <text evidence="12">Belongs to the carbohydrate kinase PfkB family. Ribokinase subfamily.</text>
</comment>
<proteinExistence type="inferred from homology"/>
<dbReference type="CDD" id="cd01174">
    <property type="entry name" value="ribokinase"/>
    <property type="match status" value="1"/>
</dbReference>
<dbReference type="Proteomes" id="UP001629745">
    <property type="component" value="Unassembled WGS sequence"/>
</dbReference>
<dbReference type="PRINTS" id="PR00990">
    <property type="entry name" value="RIBOKINASE"/>
</dbReference>
<keyword evidence="5 12" id="KW-0479">Metal-binding</keyword>
<keyword evidence="8 12" id="KW-0067">ATP-binding</keyword>
<comment type="subcellular location">
    <subcellularLocation>
        <location evidence="12">Cytoplasm</location>
    </subcellularLocation>
</comment>